<accession>A0A3R8TRE2</accession>
<feature type="domain" description="Rieske" evidence="7">
    <location>
        <begin position="13"/>
        <end position="117"/>
    </location>
</feature>
<evidence type="ECO:0000256" key="6">
    <source>
        <dbReference type="SAM" id="MobiDB-lite"/>
    </source>
</evidence>
<keyword evidence="9" id="KW-1185">Reference proteome</keyword>
<dbReference type="Proteomes" id="UP000269265">
    <property type="component" value="Unassembled WGS sequence"/>
</dbReference>
<keyword evidence="1" id="KW-0001">2Fe-2S</keyword>
<dbReference type="Pfam" id="PF19112">
    <property type="entry name" value="VanA_C"/>
    <property type="match status" value="1"/>
</dbReference>
<evidence type="ECO:0000256" key="1">
    <source>
        <dbReference type="ARBA" id="ARBA00022714"/>
    </source>
</evidence>
<dbReference type="RefSeq" id="WP_125244429.1">
    <property type="nucleotide sequence ID" value="NZ_RSED01000014.1"/>
</dbReference>
<organism evidence="8 9">
    <name type="scientific">Aquabacterium soli</name>
    <dbReference type="NCBI Taxonomy" id="2493092"/>
    <lineage>
        <taxon>Bacteria</taxon>
        <taxon>Pseudomonadati</taxon>
        <taxon>Pseudomonadota</taxon>
        <taxon>Betaproteobacteria</taxon>
        <taxon>Burkholderiales</taxon>
        <taxon>Aquabacterium</taxon>
    </lineage>
</organism>
<dbReference type="EMBL" id="RSED01000014">
    <property type="protein sequence ID" value="RRS03135.1"/>
    <property type="molecule type" value="Genomic_DNA"/>
</dbReference>
<dbReference type="AlphaFoldDB" id="A0A3R8TRE2"/>
<keyword evidence="8" id="KW-0223">Dioxygenase</keyword>
<evidence type="ECO:0000259" key="7">
    <source>
        <dbReference type="PROSITE" id="PS51296"/>
    </source>
</evidence>
<dbReference type="OrthoDB" id="9790995at2"/>
<keyword evidence="3" id="KW-0560">Oxidoreductase</keyword>
<dbReference type="GO" id="GO:0051213">
    <property type="term" value="F:dioxygenase activity"/>
    <property type="evidence" value="ECO:0007669"/>
    <property type="project" value="UniProtKB-KW"/>
</dbReference>
<evidence type="ECO:0000313" key="8">
    <source>
        <dbReference type="EMBL" id="RRS03135.1"/>
    </source>
</evidence>
<evidence type="ECO:0000256" key="2">
    <source>
        <dbReference type="ARBA" id="ARBA00022723"/>
    </source>
</evidence>
<keyword evidence="5" id="KW-0411">Iron-sulfur</keyword>
<protein>
    <submittedName>
        <fullName evidence="8">Aromatic ring-hydroxylating dioxygenase subunit alpha</fullName>
    </submittedName>
</protein>
<dbReference type="InterPro" id="IPR036922">
    <property type="entry name" value="Rieske_2Fe-2S_sf"/>
</dbReference>
<evidence type="ECO:0000256" key="3">
    <source>
        <dbReference type="ARBA" id="ARBA00023002"/>
    </source>
</evidence>
<dbReference type="PROSITE" id="PS51296">
    <property type="entry name" value="RIESKE"/>
    <property type="match status" value="1"/>
</dbReference>
<dbReference type="InterPro" id="IPR044043">
    <property type="entry name" value="VanA_C_cat"/>
</dbReference>
<dbReference type="InterPro" id="IPR017941">
    <property type="entry name" value="Rieske_2Fe-2S"/>
</dbReference>
<evidence type="ECO:0000256" key="4">
    <source>
        <dbReference type="ARBA" id="ARBA00023004"/>
    </source>
</evidence>
<dbReference type="GO" id="GO:0051537">
    <property type="term" value="F:2 iron, 2 sulfur cluster binding"/>
    <property type="evidence" value="ECO:0007669"/>
    <property type="project" value="UniProtKB-KW"/>
</dbReference>
<gene>
    <name evidence="8" type="ORF">EIP75_16725</name>
</gene>
<dbReference type="SUPFAM" id="SSF55961">
    <property type="entry name" value="Bet v1-like"/>
    <property type="match status" value="1"/>
</dbReference>
<sequence>MLTTQQPVFRRFWHAVMPLSHLADGPQPFTLLGESIVLFLDEHGQPAALRDRCCHRTAKLSKGWCNNGRLQCGYHGWVYDRTGQVVQIPQYEEGRRILPDFKTTAYHCVARYGYAWVALEDPVADIPEIPEFEAPGWRTIFQFYERWETSPLRALENSFDNSHFSFVHRATFGVAAQPKPSRYEIVEGDTGFYAETVIDAANPPQYQRVSGVSDPITTRHMRNAYFQPFSRRLDIEYPGGVRHIIINCFTPIDDGSIQLCQWLFRNDTEEDCPAQLLIDFDEVITREDKDILESTDPDALVDVRRRGVEFSMDSDRPGMLIRKKLMAMLASHGESEVHRGLPGVKIMLSREGASASSVPSPACNGGCDSAPGLSEAQAA</sequence>
<dbReference type="Pfam" id="PF00355">
    <property type="entry name" value="Rieske"/>
    <property type="match status" value="1"/>
</dbReference>
<dbReference type="InterPro" id="IPR050584">
    <property type="entry name" value="Cholesterol_7-desaturase"/>
</dbReference>
<comment type="caution">
    <text evidence="8">The sequence shown here is derived from an EMBL/GenBank/DDBJ whole genome shotgun (WGS) entry which is preliminary data.</text>
</comment>
<dbReference type="Gene3D" id="2.102.10.10">
    <property type="entry name" value="Rieske [2Fe-2S] iron-sulphur domain"/>
    <property type="match status" value="1"/>
</dbReference>
<feature type="region of interest" description="Disordered" evidence="6">
    <location>
        <begin position="355"/>
        <end position="379"/>
    </location>
</feature>
<dbReference type="PANTHER" id="PTHR21266:SF60">
    <property type="entry name" value="3-KETOSTEROID-9-ALPHA-MONOOXYGENASE, OXYGENASE COMPONENT"/>
    <property type="match status" value="1"/>
</dbReference>
<reference evidence="8 9" key="1">
    <citation type="submission" date="2018-12" db="EMBL/GenBank/DDBJ databases">
        <title>The whole draft genome of Aquabacterium sp. SJQ9.</title>
        <authorList>
            <person name="Sun L."/>
            <person name="Gao X."/>
            <person name="Chen W."/>
            <person name="Huang K."/>
        </authorList>
    </citation>
    <scope>NUCLEOTIDE SEQUENCE [LARGE SCALE GENOMIC DNA]</scope>
    <source>
        <strain evidence="8 9">SJQ9</strain>
    </source>
</reference>
<dbReference type="PANTHER" id="PTHR21266">
    <property type="entry name" value="IRON-SULFUR DOMAIN CONTAINING PROTEIN"/>
    <property type="match status" value="1"/>
</dbReference>
<evidence type="ECO:0000256" key="5">
    <source>
        <dbReference type="ARBA" id="ARBA00023014"/>
    </source>
</evidence>
<dbReference type="GO" id="GO:0046872">
    <property type="term" value="F:metal ion binding"/>
    <property type="evidence" value="ECO:0007669"/>
    <property type="project" value="UniProtKB-KW"/>
</dbReference>
<dbReference type="Gene3D" id="3.90.380.10">
    <property type="entry name" value="Naphthalene 1,2-dioxygenase Alpha Subunit, Chain A, domain 1"/>
    <property type="match status" value="1"/>
</dbReference>
<evidence type="ECO:0000313" key="9">
    <source>
        <dbReference type="Proteomes" id="UP000269265"/>
    </source>
</evidence>
<keyword evidence="2" id="KW-0479">Metal-binding</keyword>
<dbReference type="SUPFAM" id="SSF50022">
    <property type="entry name" value="ISP domain"/>
    <property type="match status" value="1"/>
</dbReference>
<proteinExistence type="predicted"/>
<name>A0A3R8TRE2_9BURK</name>
<keyword evidence="4" id="KW-0408">Iron</keyword>